<proteinExistence type="predicted"/>
<reference evidence="4" key="1">
    <citation type="submission" date="2016-11" db="EMBL/GenBank/DDBJ databases">
        <authorList>
            <person name="Varghese N."/>
            <person name="Submissions S."/>
        </authorList>
    </citation>
    <scope>NUCLEOTIDE SEQUENCE [LARGE SCALE GENOMIC DNA]</scope>
    <source>
        <strain evidence="4">CGMCC 1.10835</strain>
    </source>
</reference>
<keyword evidence="1" id="KW-1133">Transmembrane helix</keyword>
<evidence type="ECO:0000259" key="2">
    <source>
        <dbReference type="Pfam" id="PF01569"/>
    </source>
</evidence>
<evidence type="ECO:0000313" key="4">
    <source>
        <dbReference type="Proteomes" id="UP000184497"/>
    </source>
</evidence>
<dbReference type="Pfam" id="PF01569">
    <property type="entry name" value="PAP2"/>
    <property type="match status" value="1"/>
</dbReference>
<dbReference type="SUPFAM" id="SSF48317">
    <property type="entry name" value="Acid phosphatase/Vanadium-dependent haloperoxidase"/>
    <property type="match status" value="1"/>
</dbReference>
<evidence type="ECO:0000256" key="1">
    <source>
        <dbReference type="SAM" id="Phobius"/>
    </source>
</evidence>
<feature type="transmembrane region" description="Helical" evidence="1">
    <location>
        <begin position="196"/>
        <end position="218"/>
    </location>
</feature>
<evidence type="ECO:0000313" key="3">
    <source>
        <dbReference type="EMBL" id="SHK14309.1"/>
    </source>
</evidence>
<sequence>MITKDIWLSLFVLLFSFLIFELTPIDLAIQDYFFNFKTNGWVLDKNAVIPKLIFYDGIKRIYILFVVTLLIILIFFRQKSIIVRYKKGIIVVLISCIFIPLFIGFLKYVTNVPCPKDIQHYGGVYPYVSVLSEYPSAFQQTGRIKCYPAGHASGGFSLMSLYFLFSMKRNRKIALVSAISIGWVVGSYKMMIGDHFFGHTFITMTLSWLLILNTNYLVSYFSSDRGERKSLTKTCTRTK</sequence>
<name>A0A1M6Q272_9GAMM</name>
<dbReference type="AlphaFoldDB" id="A0A1M6Q272"/>
<keyword evidence="1" id="KW-0812">Transmembrane</keyword>
<accession>A0A1M6Q272</accession>
<dbReference type="EMBL" id="FRAQ01000001">
    <property type="protein sequence ID" value="SHK14309.1"/>
    <property type="molecule type" value="Genomic_DNA"/>
</dbReference>
<dbReference type="STRING" id="564117.SAMN05216369_0652"/>
<dbReference type="InterPro" id="IPR000326">
    <property type="entry name" value="PAP2/HPO"/>
</dbReference>
<keyword evidence="4" id="KW-1185">Reference proteome</keyword>
<gene>
    <name evidence="3" type="ORF">SAMN05216369_0652</name>
</gene>
<dbReference type="Gene3D" id="1.20.144.10">
    <property type="entry name" value="Phosphatidic acid phosphatase type 2/haloperoxidase"/>
    <property type="match status" value="1"/>
</dbReference>
<protein>
    <submittedName>
        <fullName evidence="3">Membrane-associated enzyme, PAP2 (Acid phosphatase) superfamily</fullName>
    </submittedName>
</protein>
<feature type="transmembrane region" description="Helical" evidence="1">
    <location>
        <begin position="52"/>
        <end position="76"/>
    </location>
</feature>
<organism evidence="3 4">
    <name type="scientific">Marinobacter antarcticus</name>
    <dbReference type="NCBI Taxonomy" id="564117"/>
    <lineage>
        <taxon>Bacteria</taxon>
        <taxon>Pseudomonadati</taxon>
        <taxon>Pseudomonadota</taxon>
        <taxon>Gammaproteobacteria</taxon>
        <taxon>Pseudomonadales</taxon>
        <taxon>Marinobacteraceae</taxon>
        <taxon>Marinobacter</taxon>
    </lineage>
</organism>
<feature type="transmembrane region" description="Helical" evidence="1">
    <location>
        <begin position="172"/>
        <end position="190"/>
    </location>
</feature>
<dbReference type="CDD" id="cd03396">
    <property type="entry name" value="PAP2_like_6"/>
    <property type="match status" value="1"/>
</dbReference>
<dbReference type="Proteomes" id="UP000184497">
    <property type="component" value="Unassembled WGS sequence"/>
</dbReference>
<feature type="domain" description="Phosphatidic acid phosphatase type 2/haloperoxidase" evidence="2">
    <location>
        <begin position="92"/>
        <end position="220"/>
    </location>
</feature>
<feature type="transmembrane region" description="Helical" evidence="1">
    <location>
        <begin position="147"/>
        <end position="165"/>
    </location>
</feature>
<dbReference type="InterPro" id="IPR036938">
    <property type="entry name" value="PAP2/HPO_sf"/>
</dbReference>
<feature type="transmembrane region" description="Helical" evidence="1">
    <location>
        <begin position="88"/>
        <end position="106"/>
    </location>
</feature>
<keyword evidence="1" id="KW-0472">Membrane</keyword>